<comment type="subcellular location">
    <subcellularLocation>
        <location evidence="1">Membrane</location>
        <topology evidence="1">Single-pass type II membrane protein</topology>
    </subcellularLocation>
</comment>
<protein>
    <submittedName>
        <fullName evidence="5">Uncharacterized protein</fullName>
    </submittedName>
</protein>
<evidence type="ECO:0000313" key="5">
    <source>
        <dbReference type="EMBL" id="ONK77830.1"/>
    </source>
</evidence>
<comment type="similarity">
    <text evidence="2 4">Belongs to the short-chain dehydrogenases/reductases (SDR) family.</text>
</comment>
<dbReference type="Pfam" id="PF00106">
    <property type="entry name" value="adh_short"/>
    <property type="match status" value="1"/>
</dbReference>
<evidence type="ECO:0000256" key="3">
    <source>
        <dbReference type="ARBA" id="ARBA00023002"/>
    </source>
</evidence>
<dbReference type="OMA" id="LEWCYRI"/>
<evidence type="ECO:0000313" key="6">
    <source>
        <dbReference type="Proteomes" id="UP000243459"/>
    </source>
</evidence>
<dbReference type="GO" id="GO:0005829">
    <property type="term" value="C:cytosol"/>
    <property type="evidence" value="ECO:0007669"/>
    <property type="project" value="TreeGrafter"/>
</dbReference>
<dbReference type="InterPro" id="IPR002347">
    <property type="entry name" value="SDR_fam"/>
</dbReference>
<dbReference type="GO" id="GO:0016020">
    <property type="term" value="C:membrane"/>
    <property type="evidence" value="ECO:0007669"/>
    <property type="project" value="UniProtKB-SubCell"/>
</dbReference>
<keyword evidence="6" id="KW-1185">Reference proteome</keyword>
<dbReference type="PRINTS" id="PR00080">
    <property type="entry name" value="SDRFAMILY"/>
</dbReference>
<dbReference type="PRINTS" id="PR00081">
    <property type="entry name" value="GDHRDH"/>
</dbReference>
<dbReference type="PANTHER" id="PTHR43391">
    <property type="entry name" value="RETINOL DEHYDROGENASE-RELATED"/>
    <property type="match status" value="1"/>
</dbReference>
<accession>A0A5P1FMI8</accession>
<dbReference type="Proteomes" id="UP000243459">
    <property type="component" value="Chromosome 2"/>
</dbReference>
<evidence type="ECO:0000256" key="2">
    <source>
        <dbReference type="ARBA" id="ARBA00006484"/>
    </source>
</evidence>
<dbReference type="InterPro" id="IPR020904">
    <property type="entry name" value="Sc_DH/Rdtase_CS"/>
</dbReference>
<dbReference type="Gene3D" id="3.40.50.720">
    <property type="entry name" value="NAD(P)-binding Rossmann-like Domain"/>
    <property type="match status" value="1"/>
</dbReference>
<dbReference type="AlphaFoldDB" id="A0A5P1FMI8"/>
<dbReference type="EMBL" id="CM007382">
    <property type="protein sequence ID" value="ONK77830.1"/>
    <property type="molecule type" value="Genomic_DNA"/>
</dbReference>
<dbReference type="InterPro" id="IPR036291">
    <property type="entry name" value="NAD(P)-bd_dom_sf"/>
</dbReference>
<keyword evidence="3" id="KW-0560">Oxidoreductase</keyword>
<dbReference type="GO" id="GO:0016491">
    <property type="term" value="F:oxidoreductase activity"/>
    <property type="evidence" value="ECO:0007669"/>
    <property type="project" value="UniProtKB-KW"/>
</dbReference>
<dbReference type="PROSITE" id="PS00061">
    <property type="entry name" value="ADH_SHORT"/>
    <property type="match status" value="1"/>
</dbReference>
<organism evidence="5 6">
    <name type="scientific">Asparagus officinalis</name>
    <name type="common">Garden asparagus</name>
    <dbReference type="NCBI Taxonomy" id="4686"/>
    <lineage>
        <taxon>Eukaryota</taxon>
        <taxon>Viridiplantae</taxon>
        <taxon>Streptophyta</taxon>
        <taxon>Embryophyta</taxon>
        <taxon>Tracheophyta</taxon>
        <taxon>Spermatophyta</taxon>
        <taxon>Magnoliopsida</taxon>
        <taxon>Liliopsida</taxon>
        <taxon>Asparagales</taxon>
        <taxon>Asparagaceae</taxon>
        <taxon>Asparagoideae</taxon>
        <taxon>Asparagus</taxon>
    </lineage>
</organism>
<dbReference type="PANTHER" id="PTHR43391:SF89">
    <property type="entry name" value="11-BETA-HYDROXYSTEROID DEHYDROGENASE 1A-RELATED"/>
    <property type="match status" value="1"/>
</dbReference>
<proteinExistence type="inferred from homology"/>
<reference evidence="6" key="1">
    <citation type="journal article" date="2017" name="Nat. Commun.">
        <title>The asparagus genome sheds light on the origin and evolution of a young Y chromosome.</title>
        <authorList>
            <person name="Harkess A."/>
            <person name="Zhou J."/>
            <person name="Xu C."/>
            <person name="Bowers J.E."/>
            <person name="Van der Hulst R."/>
            <person name="Ayyampalayam S."/>
            <person name="Mercati F."/>
            <person name="Riccardi P."/>
            <person name="McKain M.R."/>
            <person name="Kakrana A."/>
            <person name="Tang H."/>
            <person name="Ray J."/>
            <person name="Groenendijk J."/>
            <person name="Arikit S."/>
            <person name="Mathioni S.M."/>
            <person name="Nakano M."/>
            <person name="Shan H."/>
            <person name="Telgmann-Rauber A."/>
            <person name="Kanno A."/>
            <person name="Yue Z."/>
            <person name="Chen H."/>
            <person name="Li W."/>
            <person name="Chen Y."/>
            <person name="Xu X."/>
            <person name="Zhang Y."/>
            <person name="Luo S."/>
            <person name="Chen H."/>
            <person name="Gao J."/>
            <person name="Mao Z."/>
            <person name="Pires J.C."/>
            <person name="Luo M."/>
            <person name="Kudrna D."/>
            <person name="Wing R.A."/>
            <person name="Meyers B.C."/>
            <person name="Yi K."/>
            <person name="Kong H."/>
            <person name="Lavrijsen P."/>
            <person name="Sunseri F."/>
            <person name="Falavigna A."/>
            <person name="Ye Y."/>
            <person name="Leebens-Mack J.H."/>
            <person name="Chen G."/>
        </authorList>
    </citation>
    <scope>NUCLEOTIDE SEQUENCE [LARGE SCALE GENOMIC DNA]</scope>
    <source>
        <strain evidence="6">cv. DH0086</strain>
    </source>
</reference>
<name>A0A5P1FMI8_ASPOF</name>
<gene>
    <name evidence="5" type="ORF">A4U43_C02F11170</name>
</gene>
<evidence type="ECO:0000256" key="1">
    <source>
        <dbReference type="ARBA" id="ARBA00004606"/>
    </source>
</evidence>
<dbReference type="Gramene" id="ONK77830">
    <property type="protein sequence ID" value="ONK77830"/>
    <property type="gene ID" value="A4U43_C02F11170"/>
</dbReference>
<dbReference type="SUPFAM" id="SSF51735">
    <property type="entry name" value="NAD(P)-binding Rossmann-fold domains"/>
    <property type="match status" value="1"/>
</dbReference>
<sequence>MMSNKLHIAYQYAKKGAYLVLVARREQSLREVAERAKSIGSPDVLVAPADVAKPEDCRQFIEDTINHFGRLDHLVNNAGIANLCMFEEATEITNFNPVMDINFWGSVYPTHFAIQHLKKTGGRIVVNSSAAGWVAMPRMSFYNATKAALIAFYETLRSEFGSEIGITIATPGWIESEMTQGKFLSKEGVMQVEQDIRDVQVSLMPVMHTEECARSIVDAACKRARYVTEPSWFKVLYVLRVFAPELMEWCFRVMYVAGPGRSNHDTLSKKILDAAGAKRLLYPSSIQTDEVKEE</sequence>
<evidence type="ECO:0000256" key="4">
    <source>
        <dbReference type="RuleBase" id="RU000363"/>
    </source>
</evidence>